<comment type="caution">
    <text evidence="2">The sequence shown here is derived from an EMBL/GenBank/DDBJ whole genome shotgun (WGS) entry which is preliminary data.</text>
</comment>
<keyword evidence="1" id="KW-1133">Transmembrane helix</keyword>
<protein>
    <submittedName>
        <fullName evidence="2">Phage-shock protein</fullName>
    </submittedName>
</protein>
<accession>A0A443IGD6</accession>
<evidence type="ECO:0000256" key="1">
    <source>
        <dbReference type="SAM" id="Phobius"/>
    </source>
</evidence>
<gene>
    <name evidence="2" type="ORF">ED28_04720</name>
</gene>
<evidence type="ECO:0000313" key="2">
    <source>
        <dbReference type="EMBL" id="RWR03102.1"/>
    </source>
</evidence>
<organism evidence="2 3">
    <name type="scientific">[Pantoea] beijingensis</name>
    <dbReference type="NCBI Taxonomy" id="1324864"/>
    <lineage>
        <taxon>Bacteria</taxon>
        <taxon>Pseudomonadati</taxon>
        <taxon>Pseudomonadota</taxon>
        <taxon>Gammaproteobacteria</taxon>
        <taxon>Enterobacterales</taxon>
        <taxon>Erwiniaceae</taxon>
        <taxon>Erwinia</taxon>
    </lineage>
</organism>
<dbReference type="InterPro" id="IPR014318">
    <property type="entry name" value="Phageshock_PspG"/>
</dbReference>
<dbReference type="EMBL" id="JMEE01000004">
    <property type="protein sequence ID" value="RWR03102.1"/>
    <property type="molecule type" value="Genomic_DNA"/>
</dbReference>
<keyword evidence="1" id="KW-0812">Transmembrane</keyword>
<sequence>MDILFVIGFFLMLLLTGVSLPGILAALMVATLFMIVGGLLAVVVKMLPWLIMAIVAVWIYRGWKNPKPRDRRWTSF</sequence>
<feature type="transmembrane region" description="Helical" evidence="1">
    <location>
        <begin position="29"/>
        <end position="60"/>
    </location>
</feature>
<keyword evidence="1" id="KW-0472">Membrane</keyword>
<proteinExistence type="predicted"/>
<name>A0A443IGD6_9GAMM</name>
<keyword evidence="3" id="KW-1185">Reference proteome</keyword>
<dbReference type="Proteomes" id="UP000288794">
    <property type="component" value="Unassembled WGS sequence"/>
</dbReference>
<dbReference type="AlphaFoldDB" id="A0A443IGD6"/>
<reference evidence="2 3" key="1">
    <citation type="submission" date="2014-04" db="EMBL/GenBank/DDBJ databases">
        <title>Draft genome sequence of Pantoea beijingensis strain LMG 27579, an emerging pathogen to Pleurotus eryngii with potential industrial application.</title>
        <authorList>
            <person name="Xu F."/>
            <person name="Liu Y."/>
            <person name="Wang S."/>
            <person name="Yin Y."/>
            <person name="Ma Y."/>
            <person name="Zhao S."/>
            <person name="Rong C."/>
        </authorList>
    </citation>
    <scope>NUCLEOTIDE SEQUENCE [LARGE SCALE GENOMIC DNA]</scope>
    <source>
        <strain evidence="2 3">LMG 27579</strain>
    </source>
</reference>
<dbReference type="NCBIfam" id="TIGR02975">
    <property type="entry name" value="phageshock_pspG"/>
    <property type="match status" value="1"/>
</dbReference>
<dbReference type="Pfam" id="PF09583">
    <property type="entry name" value="Phageshock_PspG"/>
    <property type="match status" value="1"/>
</dbReference>
<evidence type="ECO:0000313" key="3">
    <source>
        <dbReference type="Proteomes" id="UP000288794"/>
    </source>
</evidence>
<dbReference type="RefSeq" id="WP_128175718.1">
    <property type="nucleotide sequence ID" value="NZ_CP071409.1"/>
</dbReference>